<dbReference type="Pfam" id="PF00152">
    <property type="entry name" value="tRNA-synt_2"/>
    <property type="match status" value="1"/>
</dbReference>
<dbReference type="InterPro" id="IPR045864">
    <property type="entry name" value="aa-tRNA-synth_II/BPL/LPL"/>
</dbReference>
<dbReference type="EC" id="6.1.1.6" evidence="5"/>
<dbReference type="Proteomes" id="UP000298196">
    <property type="component" value="Unassembled WGS sequence"/>
</dbReference>
<keyword evidence="1 5" id="KW-0436">Ligase</keyword>
<keyword evidence="2" id="KW-0547">Nucleotide-binding</keyword>
<accession>A0A4Z0KNJ2</accession>
<dbReference type="InterPro" id="IPR004364">
    <property type="entry name" value="Aa-tRNA-synt_II"/>
</dbReference>
<dbReference type="PROSITE" id="PS50862">
    <property type="entry name" value="AA_TRNA_LIGASE_II"/>
    <property type="match status" value="1"/>
</dbReference>
<dbReference type="Gene3D" id="3.30.930.10">
    <property type="entry name" value="Bira Bifunctional Protein, Domain 2"/>
    <property type="match status" value="1"/>
</dbReference>
<protein>
    <submittedName>
        <fullName evidence="5">Lysine--tRNA ligase</fullName>
        <ecNumber evidence="5">6.1.1.6</ecNumber>
    </submittedName>
</protein>
<proteinExistence type="predicted"/>
<dbReference type="EMBL" id="PYKI01003079">
    <property type="protein sequence ID" value="TGD40419.1"/>
    <property type="molecule type" value="Genomic_DNA"/>
</dbReference>
<dbReference type="AlphaFoldDB" id="A0A4Z0KNJ2"/>
<evidence type="ECO:0000256" key="3">
    <source>
        <dbReference type="ARBA" id="ARBA00022840"/>
    </source>
</evidence>
<keyword evidence="3" id="KW-0067">ATP-binding</keyword>
<dbReference type="GO" id="GO:0006430">
    <property type="term" value="P:lysyl-tRNA aminoacylation"/>
    <property type="evidence" value="ECO:0007669"/>
    <property type="project" value="TreeGrafter"/>
</dbReference>
<evidence type="ECO:0000259" key="4">
    <source>
        <dbReference type="PROSITE" id="PS50862"/>
    </source>
</evidence>
<feature type="domain" description="Aminoacyl-transfer RNA synthetases class-II family profile" evidence="4">
    <location>
        <begin position="1"/>
        <end position="52"/>
    </location>
</feature>
<name>A0A4Z0KNJ2_SALET</name>
<dbReference type="SUPFAM" id="SSF55681">
    <property type="entry name" value="Class II aaRS and biotin synthetases"/>
    <property type="match status" value="1"/>
</dbReference>
<evidence type="ECO:0000256" key="2">
    <source>
        <dbReference type="ARBA" id="ARBA00022741"/>
    </source>
</evidence>
<gene>
    <name evidence="5" type="primary">lysS</name>
    <name evidence="5" type="ORF">C9F07_30850</name>
</gene>
<dbReference type="InterPro" id="IPR006195">
    <property type="entry name" value="aa-tRNA-synth_II"/>
</dbReference>
<dbReference type="GO" id="GO:0000049">
    <property type="term" value="F:tRNA binding"/>
    <property type="evidence" value="ECO:0007669"/>
    <property type="project" value="TreeGrafter"/>
</dbReference>
<evidence type="ECO:0000313" key="6">
    <source>
        <dbReference type="Proteomes" id="UP000298196"/>
    </source>
</evidence>
<sequence length="54" mass="6014">DEAMSYHEDYVTALDHGLPPTAGLGIGIDRMVMLFTNSHTIRDVILFPAMRPVK</sequence>
<keyword evidence="6" id="KW-1185">Reference proteome</keyword>
<dbReference type="GO" id="GO:0005524">
    <property type="term" value="F:ATP binding"/>
    <property type="evidence" value="ECO:0007669"/>
    <property type="project" value="InterPro"/>
</dbReference>
<dbReference type="GO" id="GO:0005829">
    <property type="term" value="C:cytosol"/>
    <property type="evidence" value="ECO:0007669"/>
    <property type="project" value="TreeGrafter"/>
</dbReference>
<comment type="caution">
    <text evidence="5">The sequence shown here is derived from an EMBL/GenBank/DDBJ whole genome shotgun (WGS) entry which is preliminary data.</text>
</comment>
<evidence type="ECO:0000256" key="1">
    <source>
        <dbReference type="ARBA" id="ARBA00022598"/>
    </source>
</evidence>
<reference evidence="5 6" key="1">
    <citation type="submission" date="2018-03" db="EMBL/GenBank/DDBJ databases">
        <title>Non-Typhoidal Salmonella genome sequencing and assembly.</title>
        <authorList>
            <person name="Matchawe C."/>
        </authorList>
    </citation>
    <scope>NUCLEOTIDE SEQUENCE [LARGE SCALE GENOMIC DNA]</scope>
    <source>
        <strain evidence="5 6">22sa</strain>
    </source>
</reference>
<dbReference type="GO" id="GO:0004824">
    <property type="term" value="F:lysine-tRNA ligase activity"/>
    <property type="evidence" value="ECO:0007669"/>
    <property type="project" value="UniProtKB-EC"/>
</dbReference>
<dbReference type="PANTHER" id="PTHR42918">
    <property type="entry name" value="LYSYL-TRNA SYNTHETASE"/>
    <property type="match status" value="1"/>
</dbReference>
<feature type="non-terminal residue" evidence="5">
    <location>
        <position position="1"/>
    </location>
</feature>
<evidence type="ECO:0000313" key="5">
    <source>
        <dbReference type="EMBL" id="TGD40419.1"/>
    </source>
</evidence>
<organism evidence="5 6">
    <name type="scientific">Salmonella enterica subsp. enterica serovar Poona</name>
    <dbReference type="NCBI Taxonomy" id="436295"/>
    <lineage>
        <taxon>Bacteria</taxon>
        <taxon>Pseudomonadati</taxon>
        <taxon>Pseudomonadota</taxon>
        <taxon>Gammaproteobacteria</taxon>
        <taxon>Enterobacterales</taxon>
        <taxon>Enterobacteriaceae</taxon>
        <taxon>Salmonella</taxon>
    </lineage>
</organism>
<dbReference type="PANTHER" id="PTHR42918:SF15">
    <property type="entry name" value="LYSINE--TRNA LIGASE, CHLOROPLASTIC_MITOCHONDRIAL"/>
    <property type="match status" value="1"/>
</dbReference>